<dbReference type="AlphaFoldDB" id="A0A699SZE5"/>
<gene>
    <name evidence="1" type="ORF">Tci_875464</name>
</gene>
<feature type="non-terminal residue" evidence="1">
    <location>
        <position position="1"/>
    </location>
</feature>
<organism evidence="1">
    <name type="scientific">Tanacetum cinerariifolium</name>
    <name type="common">Dalmatian daisy</name>
    <name type="synonym">Chrysanthemum cinerariifolium</name>
    <dbReference type="NCBI Taxonomy" id="118510"/>
    <lineage>
        <taxon>Eukaryota</taxon>
        <taxon>Viridiplantae</taxon>
        <taxon>Streptophyta</taxon>
        <taxon>Embryophyta</taxon>
        <taxon>Tracheophyta</taxon>
        <taxon>Spermatophyta</taxon>
        <taxon>Magnoliopsida</taxon>
        <taxon>eudicotyledons</taxon>
        <taxon>Gunneridae</taxon>
        <taxon>Pentapetalae</taxon>
        <taxon>asterids</taxon>
        <taxon>campanulids</taxon>
        <taxon>Asterales</taxon>
        <taxon>Asteraceae</taxon>
        <taxon>Asteroideae</taxon>
        <taxon>Anthemideae</taxon>
        <taxon>Anthemidinae</taxon>
        <taxon>Tanacetum</taxon>
    </lineage>
</organism>
<name>A0A699SZE5_TANCI</name>
<evidence type="ECO:0008006" key="2">
    <source>
        <dbReference type="Google" id="ProtNLM"/>
    </source>
</evidence>
<dbReference type="EMBL" id="BKCJ011205407">
    <property type="protein sequence ID" value="GFD03495.1"/>
    <property type="molecule type" value="Genomic_DNA"/>
</dbReference>
<proteinExistence type="predicted"/>
<evidence type="ECO:0000313" key="1">
    <source>
        <dbReference type="EMBL" id="GFD03495.1"/>
    </source>
</evidence>
<comment type="caution">
    <text evidence="1">The sequence shown here is derived from an EMBL/GenBank/DDBJ whole genome shotgun (WGS) entry which is preliminary data.</text>
</comment>
<reference evidence="1" key="1">
    <citation type="journal article" date="2019" name="Sci. Rep.">
        <title>Draft genome of Tanacetum cinerariifolium, the natural source of mosquito coil.</title>
        <authorList>
            <person name="Yamashiro T."/>
            <person name="Shiraishi A."/>
            <person name="Satake H."/>
            <person name="Nakayama K."/>
        </authorList>
    </citation>
    <scope>NUCLEOTIDE SEQUENCE</scope>
</reference>
<protein>
    <recommendedName>
        <fullName evidence="2">Reverse transcriptase domain-containing protein</fullName>
    </recommendedName>
</protein>
<sequence length="34" mass="3937">AESDVQVPLEEIKIDENLRFVEEPIKIVERDVKG</sequence>
<accession>A0A699SZE5</accession>